<dbReference type="InterPro" id="IPR004714">
    <property type="entry name" value="Cyt_oxidase_maturation_cbb3"/>
</dbReference>
<evidence type="ECO:0000313" key="4">
    <source>
        <dbReference type="Proteomes" id="UP000604737"/>
    </source>
</evidence>
<keyword evidence="2" id="KW-0812">Transmembrane</keyword>
<dbReference type="Proteomes" id="UP000604737">
    <property type="component" value="Unassembled WGS sequence"/>
</dbReference>
<dbReference type="RefSeq" id="WP_189459470.1">
    <property type="nucleotide sequence ID" value="NZ_BMYO01000003.1"/>
</dbReference>
<evidence type="ECO:0008006" key="5">
    <source>
        <dbReference type="Google" id="ProtNLM"/>
    </source>
</evidence>
<evidence type="ECO:0000313" key="3">
    <source>
        <dbReference type="EMBL" id="GHD60669.1"/>
    </source>
</evidence>
<dbReference type="EMBL" id="BMYO01000003">
    <property type="protein sequence ID" value="GHD60669.1"/>
    <property type="molecule type" value="Genomic_DNA"/>
</dbReference>
<gene>
    <name evidence="3" type="ORF">GCM10007350_14060</name>
</gene>
<feature type="region of interest" description="Disordered" evidence="1">
    <location>
        <begin position="37"/>
        <end position="63"/>
    </location>
</feature>
<evidence type="ECO:0000256" key="1">
    <source>
        <dbReference type="SAM" id="MobiDB-lite"/>
    </source>
</evidence>
<reference evidence="4" key="1">
    <citation type="journal article" date="2019" name="Int. J. Syst. Evol. Microbiol.">
        <title>The Global Catalogue of Microorganisms (GCM) 10K type strain sequencing project: providing services to taxonomists for standard genome sequencing and annotation.</title>
        <authorList>
            <consortium name="The Broad Institute Genomics Platform"/>
            <consortium name="The Broad Institute Genome Sequencing Center for Infectious Disease"/>
            <person name="Wu L."/>
            <person name="Ma J."/>
        </authorList>
    </citation>
    <scope>NUCLEOTIDE SEQUENCE [LARGE SCALE GENOMIC DNA]</scope>
    <source>
        <strain evidence="4">KCTC 23701</strain>
    </source>
</reference>
<evidence type="ECO:0000256" key="2">
    <source>
        <dbReference type="SAM" id="Phobius"/>
    </source>
</evidence>
<feature type="transmembrane region" description="Helical" evidence="2">
    <location>
        <begin position="6"/>
        <end position="26"/>
    </location>
</feature>
<accession>A0ABQ3GZS0</accession>
<comment type="caution">
    <text evidence="3">The sequence shown here is derived from an EMBL/GenBank/DDBJ whole genome shotgun (WGS) entry which is preliminary data.</text>
</comment>
<protein>
    <recommendedName>
        <fullName evidence="5">Cbb3-type cytochrome oxidase assembly protein CcoS</fullName>
    </recommendedName>
</protein>
<keyword evidence="4" id="KW-1185">Reference proteome</keyword>
<proteinExistence type="predicted"/>
<sequence length="63" mass="7137">MESLYLLIPLSVLLVVVIALLFWNAIRGGQFDDLEGPAHRILQDDDRPDPHLPGNESDREKNN</sequence>
<organism evidence="3 4">
    <name type="scientific">Jeongeupia chitinilytica</name>
    <dbReference type="NCBI Taxonomy" id="1041641"/>
    <lineage>
        <taxon>Bacteria</taxon>
        <taxon>Pseudomonadati</taxon>
        <taxon>Pseudomonadota</taxon>
        <taxon>Betaproteobacteria</taxon>
        <taxon>Neisseriales</taxon>
        <taxon>Chitinibacteraceae</taxon>
        <taxon>Jeongeupia</taxon>
    </lineage>
</organism>
<dbReference type="Pfam" id="PF03597">
    <property type="entry name" value="FixS"/>
    <property type="match status" value="1"/>
</dbReference>
<dbReference type="PANTHER" id="PTHR41532">
    <property type="entry name" value="FIXS PROTEIN"/>
    <property type="match status" value="1"/>
</dbReference>
<dbReference type="PANTHER" id="PTHR41532:SF1">
    <property type="entry name" value="FIXS PROTEIN"/>
    <property type="match status" value="1"/>
</dbReference>
<keyword evidence="2" id="KW-0472">Membrane</keyword>
<keyword evidence="2" id="KW-1133">Transmembrane helix</keyword>
<dbReference type="NCBIfam" id="TIGR00847">
    <property type="entry name" value="ccoS"/>
    <property type="match status" value="1"/>
</dbReference>
<name>A0ABQ3GZS0_9NEIS</name>